<dbReference type="Gene3D" id="3.50.40.10">
    <property type="entry name" value="Phenylalanyl-trna Synthetase, Chain B, domain 3"/>
    <property type="match status" value="1"/>
</dbReference>
<dbReference type="PANTHER" id="PTHR39209">
    <property type="match status" value="1"/>
</dbReference>
<dbReference type="RefSeq" id="WP_306019796.1">
    <property type="nucleotide sequence ID" value="NZ_CP129013.1"/>
</dbReference>
<evidence type="ECO:0000259" key="1">
    <source>
        <dbReference type="SMART" id="SM00873"/>
    </source>
</evidence>
<dbReference type="InterPro" id="IPR020825">
    <property type="entry name" value="Phe-tRNA_synthase-like_B3/B4"/>
</dbReference>
<evidence type="ECO:0000313" key="2">
    <source>
        <dbReference type="EMBL" id="WLR42707.1"/>
    </source>
</evidence>
<gene>
    <name evidence="2" type="ORF">LC087_00175</name>
</gene>
<dbReference type="Pfam" id="PF03483">
    <property type="entry name" value="B3_4"/>
    <property type="match status" value="1"/>
</dbReference>
<protein>
    <submittedName>
        <fullName evidence="2">Phenylalanine--tRNA ligase beta subunit-related protein</fullName>
    </submittedName>
</protein>
<dbReference type="EMBL" id="CP129013">
    <property type="protein sequence ID" value="WLR42707.1"/>
    <property type="molecule type" value="Genomic_DNA"/>
</dbReference>
<feature type="domain" description="B3/B4 tRNA-binding" evidence="1">
    <location>
        <begin position="62"/>
        <end position="208"/>
    </location>
</feature>
<dbReference type="InterPro" id="IPR005146">
    <property type="entry name" value="B3/B4_tRNA-bd"/>
</dbReference>
<dbReference type="PANTHER" id="PTHR39209:SF2">
    <property type="entry name" value="CYTOPLASMIC PROTEIN"/>
    <property type="match status" value="1"/>
</dbReference>
<name>A0ABY9JW58_9BACI</name>
<dbReference type="SMART" id="SM00873">
    <property type="entry name" value="B3_4"/>
    <property type="match status" value="1"/>
</dbReference>
<dbReference type="Proteomes" id="UP001197974">
    <property type="component" value="Chromosome"/>
</dbReference>
<proteinExistence type="predicted"/>
<organism evidence="2 3">
    <name type="scientific">Bacillus carboniphilus</name>
    <dbReference type="NCBI Taxonomy" id="86663"/>
    <lineage>
        <taxon>Bacteria</taxon>
        <taxon>Bacillati</taxon>
        <taxon>Bacillota</taxon>
        <taxon>Bacilli</taxon>
        <taxon>Bacillales</taxon>
        <taxon>Bacillaceae</taxon>
        <taxon>Bacillus</taxon>
    </lineage>
</organism>
<sequence length="217" mass="24711">MKISLSNDLITAIPQFQLGVIYYHNITIDESPQMVKGRMLFFQETLYTDIVDLDISSIKEVQGWRAMFKQVGTNPSHYRPSSESLLKRIKKRQFLEPVHSAVDINNLFSLEYKIPLGLYDLDRLKGDLTIGIGSSTEQYEAINGREISLENKLISSDEQGPFGSPYVDSKRSIVTKKTKNALQLVYFLPQTTMEDAHRMILSIEKLFSQINGGESKK</sequence>
<evidence type="ECO:0000313" key="3">
    <source>
        <dbReference type="Proteomes" id="UP001197974"/>
    </source>
</evidence>
<accession>A0ABY9JW58</accession>
<keyword evidence="3" id="KW-1185">Reference proteome</keyword>
<dbReference type="GO" id="GO:0016874">
    <property type="term" value="F:ligase activity"/>
    <property type="evidence" value="ECO:0007669"/>
    <property type="project" value="UniProtKB-KW"/>
</dbReference>
<keyword evidence="2" id="KW-0436">Ligase</keyword>
<reference evidence="2 3" key="1">
    <citation type="submission" date="2023-06" db="EMBL/GenBank/DDBJ databases">
        <title>Five Gram-positive bacteria isolated from mangrove sediments in Shenzhen, Guangdong, China.</title>
        <authorList>
            <person name="Yu S."/>
            <person name="Zheng W."/>
            <person name="Huang Y."/>
        </authorList>
    </citation>
    <scope>NUCLEOTIDE SEQUENCE [LARGE SCALE GENOMIC DNA]</scope>
    <source>
        <strain evidence="2 3">SaN35-3</strain>
    </source>
</reference>
<dbReference type="SUPFAM" id="SSF56037">
    <property type="entry name" value="PheT/TilS domain"/>
    <property type="match status" value="1"/>
</dbReference>